<keyword evidence="9" id="KW-1185">Reference proteome</keyword>
<organism evidence="8 9">
    <name type="scientific">Gallintestinimicrobium propionicum</name>
    <dbReference type="NCBI Taxonomy" id="2981770"/>
    <lineage>
        <taxon>Bacteria</taxon>
        <taxon>Bacillati</taxon>
        <taxon>Bacillota</taxon>
        <taxon>Clostridia</taxon>
        <taxon>Lachnospirales</taxon>
        <taxon>Lachnospiraceae</taxon>
        <taxon>Gallintestinimicrobium</taxon>
    </lineage>
</organism>
<feature type="transmembrane region" description="Helical" evidence="7">
    <location>
        <begin position="420"/>
        <end position="442"/>
    </location>
</feature>
<evidence type="ECO:0000256" key="2">
    <source>
        <dbReference type="ARBA" id="ARBA00022448"/>
    </source>
</evidence>
<dbReference type="Pfam" id="PF01554">
    <property type="entry name" value="MatE"/>
    <property type="match status" value="2"/>
</dbReference>
<evidence type="ECO:0000256" key="6">
    <source>
        <dbReference type="ARBA" id="ARBA00023136"/>
    </source>
</evidence>
<dbReference type="GO" id="GO:0005886">
    <property type="term" value="C:plasma membrane"/>
    <property type="evidence" value="ECO:0007669"/>
    <property type="project" value="UniProtKB-SubCell"/>
</dbReference>
<evidence type="ECO:0000256" key="5">
    <source>
        <dbReference type="ARBA" id="ARBA00022989"/>
    </source>
</evidence>
<feature type="transmembrane region" description="Helical" evidence="7">
    <location>
        <begin position="101"/>
        <end position="126"/>
    </location>
</feature>
<name>A0AAE3AU31_9FIRM</name>
<comment type="subcellular location">
    <subcellularLocation>
        <location evidence="1">Cell membrane</location>
        <topology evidence="1">Multi-pass membrane protein</topology>
    </subcellularLocation>
</comment>
<keyword evidence="2" id="KW-0813">Transport</keyword>
<dbReference type="PIRSF" id="PIRSF006603">
    <property type="entry name" value="DinF"/>
    <property type="match status" value="1"/>
</dbReference>
<keyword evidence="6 7" id="KW-0472">Membrane</keyword>
<feature type="transmembrane region" description="Helical" evidence="7">
    <location>
        <begin position="290"/>
        <end position="312"/>
    </location>
</feature>
<dbReference type="InterPro" id="IPR002528">
    <property type="entry name" value="MATE_fam"/>
</dbReference>
<feature type="transmembrane region" description="Helical" evidence="7">
    <location>
        <begin position="241"/>
        <end position="261"/>
    </location>
</feature>
<proteinExistence type="predicted"/>
<keyword evidence="4 7" id="KW-0812">Transmembrane</keyword>
<accession>A0AAE3AU31</accession>
<feature type="transmembrane region" description="Helical" evidence="7">
    <location>
        <begin position="201"/>
        <end position="221"/>
    </location>
</feature>
<dbReference type="GO" id="GO:0042910">
    <property type="term" value="F:xenobiotic transmembrane transporter activity"/>
    <property type="evidence" value="ECO:0007669"/>
    <property type="project" value="InterPro"/>
</dbReference>
<feature type="transmembrane region" description="Helical" evidence="7">
    <location>
        <begin position="357"/>
        <end position="381"/>
    </location>
</feature>
<feature type="transmembrane region" description="Helical" evidence="7">
    <location>
        <begin position="174"/>
        <end position="195"/>
    </location>
</feature>
<dbReference type="InterPro" id="IPR052031">
    <property type="entry name" value="Membrane_Transporter-Flippase"/>
</dbReference>
<dbReference type="AlphaFoldDB" id="A0AAE3AU31"/>
<feature type="transmembrane region" description="Helical" evidence="7">
    <location>
        <begin position="21"/>
        <end position="39"/>
    </location>
</feature>
<comment type="caution">
    <text evidence="8">The sequence shown here is derived from an EMBL/GenBank/DDBJ whole genome shotgun (WGS) entry which is preliminary data.</text>
</comment>
<evidence type="ECO:0000256" key="7">
    <source>
        <dbReference type="SAM" id="Phobius"/>
    </source>
</evidence>
<dbReference type="EMBL" id="JAJEQF010000020">
    <property type="protein sequence ID" value="MCC2167789.1"/>
    <property type="molecule type" value="Genomic_DNA"/>
</dbReference>
<reference evidence="8 9" key="1">
    <citation type="submission" date="2021-10" db="EMBL/GenBank/DDBJ databases">
        <title>Anaerobic single-cell dispensing facilitates the cultivation of human gut bacteria.</title>
        <authorList>
            <person name="Afrizal A."/>
        </authorList>
    </citation>
    <scope>NUCLEOTIDE SEQUENCE [LARGE SCALE GENOMIC DNA]</scope>
    <source>
        <strain evidence="8 9">CLA-AA-H244</strain>
    </source>
</reference>
<sequence>MSKQAAQNTTNQITEGVIWKQLLIFFFPILFGTFFQQLYNTADAIIVGNFVGKEALASVGGSASTIINLLVGFFVGLSSGATVIISQYYGADNRRRVSDSVHTAIALAIAGGVVIMLIGLVSARFALTAMGTPDDILSLSLTYMKIYYLGTIPSMIYNMGSGILRAVGDSKRPLYFLIASCLVNIVLDLLFVAVLGMGVSGAAIATIASQFFSAILTLIALLRTQDSYRLIVSKIRFHRDLLFDIIKIGLPAGLQSAMYSISNLLIQSSINSFGTDTIAAWTAYGKVDSIFWMIMGAYGVSITTFAGQNFGAGKYDRIKKSVRICLGLAAVTSLFLSFIVLNFGGTILLLFTRDANVINICIGMMRVVSPAYITYICIEILSGTCRGCGDSFFPMLLTCFGVCVLRILWITIAVPLRHEVATVAFSYPLTWTITSILFILYYKRGKWMQKDTLRNAPQGQGKEV</sequence>
<feature type="transmembrane region" description="Helical" evidence="7">
    <location>
        <begin position="324"/>
        <end position="351"/>
    </location>
</feature>
<dbReference type="NCBIfam" id="TIGR00797">
    <property type="entry name" value="matE"/>
    <property type="match status" value="1"/>
</dbReference>
<evidence type="ECO:0000313" key="8">
    <source>
        <dbReference type="EMBL" id="MCC2167789.1"/>
    </source>
</evidence>
<evidence type="ECO:0000256" key="3">
    <source>
        <dbReference type="ARBA" id="ARBA00022475"/>
    </source>
</evidence>
<evidence type="ECO:0000256" key="1">
    <source>
        <dbReference type="ARBA" id="ARBA00004651"/>
    </source>
</evidence>
<feature type="transmembrane region" description="Helical" evidence="7">
    <location>
        <begin position="146"/>
        <end position="167"/>
    </location>
</feature>
<feature type="transmembrane region" description="Helical" evidence="7">
    <location>
        <begin position="393"/>
        <end position="414"/>
    </location>
</feature>
<feature type="transmembrane region" description="Helical" evidence="7">
    <location>
        <begin position="66"/>
        <end position="89"/>
    </location>
</feature>
<dbReference type="RefSeq" id="WP_308728301.1">
    <property type="nucleotide sequence ID" value="NZ_JAJEQF010000020.1"/>
</dbReference>
<dbReference type="PANTHER" id="PTHR43549">
    <property type="entry name" value="MULTIDRUG RESISTANCE PROTEIN YPNP-RELATED"/>
    <property type="match status" value="1"/>
</dbReference>
<dbReference type="GO" id="GO:0015297">
    <property type="term" value="F:antiporter activity"/>
    <property type="evidence" value="ECO:0007669"/>
    <property type="project" value="InterPro"/>
</dbReference>
<dbReference type="Proteomes" id="UP001199355">
    <property type="component" value="Unassembled WGS sequence"/>
</dbReference>
<dbReference type="PANTHER" id="PTHR43549:SF3">
    <property type="entry name" value="MULTIDRUG RESISTANCE PROTEIN YPNP-RELATED"/>
    <property type="match status" value="1"/>
</dbReference>
<dbReference type="CDD" id="cd13138">
    <property type="entry name" value="MATE_yoeA_like"/>
    <property type="match status" value="1"/>
</dbReference>
<protein>
    <submittedName>
        <fullName evidence="8">MATE family efflux transporter</fullName>
    </submittedName>
</protein>
<evidence type="ECO:0000256" key="4">
    <source>
        <dbReference type="ARBA" id="ARBA00022692"/>
    </source>
</evidence>
<gene>
    <name evidence="8" type="ORF">LKD45_08810</name>
</gene>
<keyword evidence="5 7" id="KW-1133">Transmembrane helix</keyword>
<dbReference type="InterPro" id="IPR048279">
    <property type="entry name" value="MdtK-like"/>
</dbReference>
<evidence type="ECO:0000313" key="9">
    <source>
        <dbReference type="Proteomes" id="UP001199355"/>
    </source>
</evidence>
<keyword evidence="3" id="KW-1003">Cell membrane</keyword>